<dbReference type="SUPFAM" id="SSF55486">
    <property type="entry name" value="Metalloproteases ('zincins'), catalytic domain"/>
    <property type="match status" value="1"/>
</dbReference>
<feature type="signal peptide" evidence="2">
    <location>
        <begin position="1"/>
        <end position="18"/>
    </location>
</feature>
<feature type="transmembrane region" description="Helical" evidence="1">
    <location>
        <begin position="461"/>
        <end position="478"/>
    </location>
</feature>
<evidence type="ECO:0000256" key="1">
    <source>
        <dbReference type="SAM" id="Phobius"/>
    </source>
</evidence>
<gene>
    <name evidence="3" type="ORF">BCR36DRAFT_338006</name>
</gene>
<dbReference type="EMBL" id="MCFH01000070">
    <property type="protein sequence ID" value="ORX42151.1"/>
    <property type="molecule type" value="Genomic_DNA"/>
</dbReference>
<accession>A0A1Y1UY24</accession>
<dbReference type="AlphaFoldDB" id="A0A1Y1UY24"/>
<keyword evidence="1" id="KW-1133">Transmembrane helix</keyword>
<reference evidence="3 4" key="2">
    <citation type="submission" date="2016-08" db="EMBL/GenBank/DDBJ databases">
        <title>Pervasive Adenine N6-methylation of Active Genes in Fungi.</title>
        <authorList>
            <consortium name="DOE Joint Genome Institute"/>
            <person name="Mondo S.J."/>
            <person name="Dannebaum R.O."/>
            <person name="Kuo R.C."/>
            <person name="Labutti K."/>
            <person name="Haridas S."/>
            <person name="Kuo A."/>
            <person name="Salamov A."/>
            <person name="Ahrendt S.R."/>
            <person name="Lipzen A."/>
            <person name="Sullivan W."/>
            <person name="Andreopoulos W.B."/>
            <person name="Clum A."/>
            <person name="Lindquist E."/>
            <person name="Daum C."/>
            <person name="Ramamoorthy G.K."/>
            <person name="Gryganskyi A."/>
            <person name="Culley D."/>
            <person name="Magnuson J.K."/>
            <person name="James T.Y."/>
            <person name="O'Malley M.A."/>
            <person name="Stajich J.E."/>
            <person name="Spatafora J.W."/>
            <person name="Visel A."/>
            <person name="Grigoriev I.V."/>
        </authorList>
    </citation>
    <scope>NUCLEOTIDE SEQUENCE [LARGE SCALE GENOMIC DNA]</scope>
    <source>
        <strain evidence="4">finn</strain>
    </source>
</reference>
<comment type="caution">
    <text evidence="3">The sequence shown here is derived from an EMBL/GenBank/DDBJ whole genome shotgun (WGS) entry which is preliminary data.</text>
</comment>
<keyword evidence="4" id="KW-1185">Reference proteome</keyword>
<name>A0A1Y1UY24_9FUNG</name>
<keyword evidence="1" id="KW-0472">Membrane</keyword>
<dbReference type="Proteomes" id="UP000193719">
    <property type="component" value="Unassembled WGS sequence"/>
</dbReference>
<reference evidence="3 4" key="1">
    <citation type="submission" date="2016-08" db="EMBL/GenBank/DDBJ databases">
        <title>Genomes of anaerobic fungi encode conserved fungal cellulosomes for biomass hydrolysis.</title>
        <authorList>
            <consortium name="DOE Joint Genome Institute"/>
            <person name="Haitjema C.H."/>
            <person name="Gilmore S.P."/>
            <person name="Henske J.K."/>
            <person name="Solomon K.V."/>
            <person name="De Groot R."/>
            <person name="Kuo A."/>
            <person name="Mondo S.J."/>
            <person name="Salamov A.A."/>
            <person name="Labutti K."/>
            <person name="Zhao Z."/>
            <person name="Chiniquy J."/>
            <person name="Barry K."/>
            <person name="Brewer H.M."/>
            <person name="Purvine S.O."/>
            <person name="Wright A.T."/>
            <person name="Boxma B."/>
            <person name="Van Alen T."/>
            <person name="Hackstein J.H."/>
            <person name="Baker S.E."/>
            <person name="Grigoriev I.V."/>
            <person name="O'Malley M.A."/>
        </authorList>
    </citation>
    <scope>NUCLEOTIDE SEQUENCE [LARGE SCALE GENOMIC DNA]</scope>
    <source>
        <strain evidence="4">finn</strain>
    </source>
</reference>
<evidence type="ECO:0000313" key="4">
    <source>
        <dbReference type="Proteomes" id="UP000193719"/>
    </source>
</evidence>
<keyword evidence="1" id="KW-0812">Transmembrane</keyword>
<evidence type="ECO:0000313" key="3">
    <source>
        <dbReference type="EMBL" id="ORX42151.1"/>
    </source>
</evidence>
<keyword evidence="2" id="KW-0732">Signal</keyword>
<organism evidence="3 4">
    <name type="scientific">Piromyces finnis</name>
    <dbReference type="NCBI Taxonomy" id="1754191"/>
    <lineage>
        <taxon>Eukaryota</taxon>
        <taxon>Fungi</taxon>
        <taxon>Fungi incertae sedis</taxon>
        <taxon>Chytridiomycota</taxon>
        <taxon>Chytridiomycota incertae sedis</taxon>
        <taxon>Neocallimastigomycetes</taxon>
        <taxon>Neocallimastigales</taxon>
        <taxon>Neocallimastigaceae</taxon>
        <taxon>Piromyces</taxon>
    </lineage>
</organism>
<dbReference type="OrthoDB" id="73465at2759"/>
<evidence type="ECO:0000256" key="2">
    <source>
        <dbReference type="SAM" id="SignalP"/>
    </source>
</evidence>
<proteinExistence type="predicted"/>
<feature type="chain" id="PRO_5012847281" evidence="2">
    <location>
        <begin position="19"/>
        <end position="480"/>
    </location>
</feature>
<protein>
    <submittedName>
        <fullName evidence="3">Uncharacterized protein</fullName>
    </submittedName>
</protein>
<sequence>MKFYKNILLLASLLVANAHYVKRDFTKKKYEIYKNAVPTSYEQIVKDANNPNRVMKLKKFEVDATEDLFKINKGKYSKSIINDPFNLNVHCYSTEDCENYPARIQEGAYFIAQTFEFYQTVNVNVTIFPFCRYMQNESGCESVMGITYPPTFISLSETKDSEPFLYPQALVKQLDVDSDISYDPIDFLIYLNSSYKPIESQDNRALIAAHEILHGLGFFHQINPISVYLNNYQNYFNNDFALPPIRYEETENTIAYNGWTPFSIFDKYIVNSSKPDEYLYGKLEKYKTHEVNFEISIKRPTTQQYNKFMSTFKALENDVEANAGGIEVANLFSTLNAVGFRTKDGKVVELQTFDGRYESASSISHINVPFKCKSSSTCTVTNASINENYLMYFTVISKASTSRLVNAFKESKHELVGSDIVRIMCTLGWNEKGSSSDNNNYSNNVYSFSQENNNSSGSRHLATPSFIIMILSFIFFIFRY</sequence>